<proteinExistence type="predicted"/>
<sequence>MKKILLITSFITINYSVTAQTAIDYTEYDTCNLLQQYAGDWLYTNGADTIKIYLKAHRGKYTQPTYIFDALWGFIEYKHGNTIVVSDYANRFITIPYIMKGWPVMYQTIWLRFRNCNINESNLFGRLRYQFAGIQLYNVKVTLSNNGTVMQWHQEFQQTDHNDLSIPWNRPTGANAMPMDFVLIKQ</sequence>
<dbReference type="RefSeq" id="WP_379711012.1">
    <property type="nucleotide sequence ID" value="NZ_JBHSCZ010000005.1"/>
</dbReference>
<comment type="caution">
    <text evidence="2">The sequence shown here is derived from an EMBL/GenBank/DDBJ whole genome shotgun (WGS) entry which is preliminary data.</text>
</comment>
<dbReference type="Pfam" id="PF20448">
    <property type="entry name" value="DUF6705"/>
    <property type="match status" value="1"/>
</dbReference>
<evidence type="ECO:0000313" key="3">
    <source>
        <dbReference type="Proteomes" id="UP001595907"/>
    </source>
</evidence>
<keyword evidence="3" id="KW-1185">Reference proteome</keyword>
<name>A0ABV8QUS8_9BACT</name>
<dbReference type="EMBL" id="JBHSCZ010000005">
    <property type="protein sequence ID" value="MFC4263889.1"/>
    <property type="molecule type" value="Genomic_DNA"/>
</dbReference>
<evidence type="ECO:0000259" key="1">
    <source>
        <dbReference type="Pfam" id="PF20448"/>
    </source>
</evidence>
<dbReference type="Proteomes" id="UP001595907">
    <property type="component" value="Unassembled WGS sequence"/>
</dbReference>
<dbReference type="InterPro" id="IPR046551">
    <property type="entry name" value="DUF6705"/>
</dbReference>
<protein>
    <submittedName>
        <fullName evidence="2">DUF6705 family protein</fullName>
    </submittedName>
</protein>
<accession>A0ABV8QUS8</accession>
<organism evidence="2 3">
    <name type="scientific">Ferruginibacter yonginensis</name>
    <dbReference type="NCBI Taxonomy" id="1310416"/>
    <lineage>
        <taxon>Bacteria</taxon>
        <taxon>Pseudomonadati</taxon>
        <taxon>Bacteroidota</taxon>
        <taxon>Chitinophagia</taxon>
        <taxon>Chitinophagales</taxon>
        <taxon>Chitinophagaceae</taxon>
        <taxon>Ferruginibacter</taxon>
    </lineage>
</organism>
<reference evidence="3" key="1">
    <citation type="journal article" date="2019" name="Int. J. Syst. Evol. Microbiol.">
        <title>The Global Catalogue of Microorganisms (GCM) 10K type strain sequencing project: providing services to taxonomists for standard genome sequencing and annotation.</title>
        <authorList>
            <consortium name="The Broad Institute Genomics Platform"/>
            <consortium name="The Broad Institute Genome Sequencing Center for Infectious Disease"/>
            <person name="Wu L."/>
            <person name="Ma J."/>
        </authorList>
    </citation>
    <scope>NUCLEOTIDE SEQUENCE [LARGE SCALE GENOMIC DNA]</scope>
    <source>
        <strain evidence="3">CECT 8289</strain>
    </source>
</reference>
<evidence type="ECO:0000313" key="2">
    <source>
        <dbReference type="EMBL" id="MFC4263889.1"/>
    </source>
</evidence>
<gene>
    <name evidence="2" type="ORF">ACFOWM_13425</name>
</gene>
<feature type="domain" description="DUF6705" evidence="1">
    <location>
        <begin position="1"/>
        <end position="186"/>
    </location>
</feature>